<feature type="transmembrane region" description="Helical" evidence="8">
    <location>
        <begin position="328"/>
        <end position="348"/>
    </location>
</feature>
<feature type="transmembrane region" description="Helical" evidence="8">
    <location>
        <begin position="240"/>
        <end position="263"/>
    </location>
</feature>
<feature type="domain" description="Glycosyltransferase RgtA/B/C/D-like" evidence="9">
    <location>
        <begin position="56"/>
        <end position="214"/>
    </location>
</feature>
<organism evidence="10 11">
    <name type="scientific">Agrilutibacter terrestris</name>
    <dbReference type="NCBI Taxonomy" id="2865112"/>
    <lineage>
        <taxon>Bacteria</taxon>
        <taxon>Pseudomonadati</taxon>
        <taxon>Pseudomonadota</taxon>
        <taxon>Gammaproteobacteria</taxon>
        <taxon>Lysobacterales</taxon>
        <taxon>Lysobacteraceae</taxon>
        <taxon>Agrilutibacter</taxon>
    </lineage>
</organism>
<feature type="transmembrane region" description="Helical" evidence="8">
    <location>
        <begin position="197"/>
        <end position="216"/>
    </location>
</feature>
<feature type="transmembrane region" description="Helical" evidence="8">
    <location>
        <begin position="167"/>
        <end position="185"/>
    </location>
</feature>
<keyword evidence="7 8" id="KW-0472">Membrane</keyword>
<evidence type="ECO:0000256" key="5">
    <source>
        <dbReference type="ARBA" id="ARBA00022692"/>
    </source>
</evidence>
<keyword evidence="11" id="KW-1185">Reference proteome</keyword>
<evidence type="ECO:0000256" key="1">
    <source>
        <dbReference type="ARBA" id="ARBA00004651"/>
    </source>
</evidence>
<comment type="subcellular location">
    <subcellularLocation>
        <location evidence="1">Cell membrane</location>
        <topology evidence="1">Multi-pass membrane protein</topology>
    </subcellularLocation>
</comment>
<evidence type="ECO:0000256" key="8">
    <source>
        <dbReference type="SAM" id="Phobius"/>
    </source>
</evidence>
<accession>A0A7H0G186</accession>
<evidence type="ECO:0000313" key="10">
    <source>
        <dbReference type="EMBL" id="QNP42052.1"/>
    </source>
</evidence>
<evidence type="ECO:0000256" key="4">
    <source>
        <dbReference type="ARBA" id="ARBA00022679"/>
    </source>
</evidence>
<dbReference type="RefSeq" id="WP_187713486.1">
    <property type="nucleotide sequence ID" value="NZ_CP060820.1"/>
</dbReference>
<evidence type="ECO:0000313" key="11">
    <source>
        <dbReference type="Proteomes" id="UP000516018"/>
    </source>
</evidence>
<dbReference type="InterPro" id="IPR038731">
    <property type="entry name" value="RgtA/B/C-like"/>
</dbReference>
<evidence type="ECO:0000256" key="6">
    <source>
        <dbReference type="ARBA" id="ARBA00022989"/>
    </source>
</evidence>
<name>A0A7H0G186_9GAMM</name>
<protein>
    <submittedName>
        <fullName evidence="10">Glycosyltransferase family 39 protein</fullName>
    </submittedName>
</protein>
<reference evidence="10 11" key="1">
    <citation type="submission" date="2020-08" db="EMBL/GenBank/DDBJ databases">
        <title>Lysobacter sp. II4 sp. nov., isolated from soil.</title>
        <authorList>
            <person name="Woo C.Y."/>
            <person name="Kim J."/>
        </authorList>
    </citation>
    <scope>NUCLEOTIDE SEQUENCE [LARGE SCALE GENOMIC DNA]</scope>
    <source>
        <strain evidence="10 11">II4</strain>
    </source>
</reference>
<gene>
    <name evidence="10" type="ORF">H8B22_01905</name>
</gene>
<feature type="transmembrane region" description="Helical" evidence="8">
    <location>
        <begin position="108"/>
        <end position="126"/>
    </location>
</feature>
<feature type="transmembrane region" description="Helical" evidence="8">
    <location>
        <begin position="12"/>
        <end position="32"/>
    </location>
</feature>
<feature type="transmembrane region" description="Helical" evidence="8">
    <location>
        <begin position="300"/>
        <end position="319"/>
    </location>
</feature>
<dbReference type="Pfam" id="PF13231">
    <property type="entry name" value="PMT_2"/>
    <property type="match status" value="1"/>
</dbReference>
<dbReference type="EMBL" id="CP060820">
    <property type="protein sequence ID" value="QNP42052.1"/>
    <property type="molecule type" value="Genomic_DNA"/>
</dbReference>
<dbReference type="Proteomes" id="UP000516018">
    <property type="component" value="Chromosome"/>
</dbReference>
<evidence type="ECO:0000256" key="7">
    <source>
        <dbReference type="ARBA" id="ARBA00023136"/>
    </source>
</evidence>
<dbReference type="KEGG" id="lsx:H8B22_01905"/>
<dbReference type="GO" id="GO:0005886">
    <property type="term" value="C:plasma membrane"/>
    <property type="evidence" value="ECO:0007669"/>
    <property type="project" value="UniProtKB-SubCell"/>
</dbReference>
<evidence type="ECO:0000256" key="3">
    <source>
        <dbReference type="ARBA" id="ARBA00022676"/>
    </source>
</evidence>
<keyword evidence="6 8" id="KW-1133">Transmembrane helix</keyword>
<keyword evidence="4 10" id="KW-0808">Transferase</keyword>
<feature type="transmembrane region" description="Helical" evidence="8">
    <location>
        <begin position="275"/>
        <end position="294"/>
    </location>
</feature>
<sequence length="617" mass="67366">MQPGQESGAIRTAFWVLWSGVLLLKLMVAARLPLFVDEAFYWQEGHHLAAAYSDLPGLTAWLARLGVALGGEHAFALRTPFLCVAALVPLLVVRIATREFGARAGWQAGCFAVLLPLSGTLGLLALPDAMMALATLLCVDAGARLLREISAAAALELALGLVLGALSHYRFIAVVGVGFVALLLLPDGRRALRDVRVWTAIALGALAWTPLLAWNLDNADAGLRFQLVERHPWAFHGDGILFVAVQALLVTPLLFVALLLAGWRGQRMALPAARYFAYLGLLVVAGFFVLGFFADTERVSFHWPLPGYLALLPLVPLLLARWPRWLQVATWAVAGLGLAVMLSFYAAVSIPQVRARVAAEKFYPYNFAGWDELAVVVRDRLEGMPAGTRVLADSFKVGSELGFALGDPDIAVLDHPINHKHGRAPQLRLWGLEHQGKADWSKAPMLLVVGISEVPYKDLLRRYHALCEMVGPLPPPQVLNVDHGRQRFALFALQAPRTGPCTTPAMVWIDAPAGGAVVDRRFDLRGWAFKDGVGLARVEVLLDGRRVAEADYGLPYEGLQGNWPESNDPRHPDVGFAARVDLGTDRAFVPGRHWLGLRLHGRDGSVEDWAEQPIEVR</sequence>
<dbReference type="PANTHER" id="PTHR33908:SF11">
    <property type="entry name" value="MEMBRANE PROTEIN"/>
    <property type="match status" value="1"/>
</dbReference>
<evidence type="ECO:0000256" key="2">
    <source>
        <dbReference type="ARBA" id="ARBA00022475"/>
    </source>
</evidence>
<dbReference type="InterPro" id="IPR050297">
    <property type="entry name" value="LipidA_mod_glycosyltrf_83"/>
</dbReference>
<dbReference type="AlphaFoldDB" id="A0A7H0G186"/>
<proteinExistence type="predicted"/>
<evidence type="ECO:0000259" key="9">
    <source>
        <dbReference type="Pfam" id="PF13231"/>
    </source>
</evidence>
<dbReference type="GO" id="GO:0016763">
    <property type="term" value="F:pentosyltransferase activity"/>
    <property type="evidence" value="ECO:0007669"/>
    <property type="project" value="TreeGrafter"/>
</dbReference>
<dbReference type="GO" id="GO:0009103">
    <property type="term" value="P:lipopolysaccharide biosynthetic process"/>
    <property type="evidence" value="ECO:0007669"/>
    <property type="project" value="UniProtKB-ARBA"/>
</dbReference>
<keyword evidence="2" id="KW-1003">Cell membrane</keyword>
<feature type="transmembrane region" description="Helical" evidence="8">
    <location>
        <begin position="75"/>
        <end position="96"/>
    </location>
</feature>
<keyword evidence="5 8" id="KW-0812">Transmembrane</keyword>
<dbReference type="PANTHER" id="PTHR33908">
    <property type="entry name" value="MANNOSYLTRANSFERASE YKCB-RELATED"/>
    <property type="match status" value="1"/>
</dbReference>
<keyword evidence="3" id="KW-0328">Glycosyltransferase</keyword>